<dbReference type="RefSeq" id="WP_032956637.1">
    <property type="nucleotide sequence ID" value="NZ_CP086326.1"/>
</dbReference>
<dbReference type="Proteomes" id="UP000552935">
    <property type="component" value="Unassembled WGS sequence"/>
</dbReference>
<accession>A0A7X2M1X3</accession>
<sequence length="1187" mass="136459">MQTLDFKEMITELQSKIPLYRLMLLNAPTGIGKSYSVIQALCQYAVEQENFRAFFVTDQKKNLKLQDFEAAWNQVADEHKGTFSERIGVVRSLEDTVERLIHDWDHKKIPGMYRETPIFKKNIEKLRKTFQCYKMLQNDAIDSKTSWNLLNNAEYQVRCAVIAVLGEKSHANIKPILDTKSDNLQIKLNPTQKNTIRDYVLKQAKADSEWLNNTFPTIDLDKRKIIILTTSKFIKGYTPFFEKSSKSFQFSPILSNSLVVLDEFDSTKKQILDNSIEDALKVQVDLLPLFDALYEGLSKINNKKLPDQLIKSFTVRDTFRKIMKDANALRSEFKLDFLYKTQKKQGNSGFVIHFAQTDLISKGEKLHAYFDENLRQVVVGEKIRDDLHFHRMLPRISAFLRGVSGFILQRAREYQQLRNRKLSPIDEAMTIEDACYTVYNALGLSQVQARVLLSLSYTFSNQGGIKLSYYPHSSRRFQQRGLSLFQFTNDAQHELRTEINASFFSVTPERFLLNILSKANVLGLSATATLPTVLDNYDLEYLRDMLGPRLLNGADYLSKTTREEFDFKARYIKGNVHIKPEISGINRSFSEILETDRSSVDKTDIRTLDAILEQKISMVCAGGRKGGKDYYRQRYLNLFNSFKIFLNDPLMTSFLGLQSLLPSGGSEMNEQYIIDTFEKLKQRIGSSTAINTELRIVSSRKSGSIEEQLENALSLPSNQNKRVYILSAYQTIGIGQNLQHQMNEFERKNVINIAPKNAAKDDPRQKTVDLAGVYLADVTHILGSNLPFKMDASGLRTVIERQYLLDNNEISVDDLMTFLNYLQKQIPQPHPKNARSLYVSYSRTIIQALGRMNRSFNKMPTLRIIVDPQVISNITGSGIDLSGTSLEYRTLLEFSGRQNPNYERSRVEHAKANATFYTYRDLFLMALYLQKDPETAQFYRRLRLFYAQHPTCSNKELIESKIIREYQDERGLQYLCNERSCNSYEVKAPKRDSGHFDFGGSGMEISAEASGLLAMCHFPGLKEAFEAEGIATEWKPNERILNPIQFYNYCGFIGEFSGKFMIQKIFNIESDVFHDLENNELFDFQWQGEVAIDFKNWHAMPRVNADKEREKVEDKLNRLELNTKKKWRAIIINVVAINQGKLIMTVDGKILEVSGLITHDGQIALTTEQQFQIGRFFNNNADNGTDN</sequence>
<proteinExistence type="predicted"/>
<comment type="caution">
    <text evidence="1">The sequence shown here is derived from an EMBL/GenBank/DDBJ whole genome shotgun (WGS) entry which is preliminary data.</text>
</comment>
<dbReference type="AlphaFoldDB" id="A0A7X2M1X3"/>
<evidence type="ECO:0000313" key="1">
    <source>
        <dbReference type="EMBL" id="NZA04442.1"/>
    </source>
</evidence>
<reference evidence="1 2" key="1">
    <citation type="submission" date="2020-07" db="EMBL/GenBank/DDBJ databases">
        <title>Organ Donor 1.</title>
        <authorList>
            <person name="Marsh A.J."/>
            <person name="Azcarate-Peril M.A."/>
        </authorList>
    </citation>
    <scope>NUCLEOTIDE SEQUENCE [LARGE SCALE GENOMIC DNA]</scope>
    <source>
        <strain evidence="1 2">AMC0712</strain>
    </source>
</reference>
<evidence type="ECO:0000313" key="2">
    <source>
        <dbReference type="Proteomes" id="UP000552935"/>
    </source>
</evidence>
<dbReference type="EMBL" id="JACCKI010000002">
    <property type="protein sequence ID" value="NZA04442.1"/>
    <property type="molecule type" value="Genomic_DNA"/>
</dbReference>
<organism evidence="1 2">
    <name type="scientific">Lacticaseibacillus rhamnosus</name>
    <name type="common">Lactobacillus rhamnosus</name>
    <dbReference type="NCBI Taxonomy" id="47715"/>
    <lineage>
        <taxon>Bacteria</taxon>
        <taxon>Bacillati</taxon>
        <taxon>Bacillota</taxon>
        <taxon>Bacilli</taxon>
        <taxon>Lactobacillales</taxon>
        <taxon>Lactobacillaceae</taxon>
        <taxon>Lacticaseibacillus</taxon>
    </lineage>
</organism>
<dbReference type="SUPFAM" id="SSF52540">
    <property type="entry name" value="P-loop containing nucleoside triphosphate hydrolases"/>
    <property type="match status" value="1"/>
</dbReference>
<evidence type="ECO:0008006" key="3">
    <source>
        <dbReference type="Google" id="ProtNLM"/>
    </source>
</evidence>
<protein>
    <recommendedName>
        <fullName evidence="3">Helicase/UvrB N-terminal domain-containing protein</fullName>
    </recommendedName>
</protein>
<name>A0A7X2M1X3_LACRH</name>
<dbReference type="InterPro" id="IPR027417">
    <property type="entry name" value="P-loop_NTPase"/>
</dbReference>
<gene>
    <name evidence="1" type="ORF">H0N82_04785</name>
</gene>